<name>A0AAV4M3K0_BABCB</name>
<evidence type="ECO:0008006" key="4">
    <source>
        <dbReference type="Google" id="ProtNLM"/>
    </source>
</evidence>
<keyword evidence="3" id="KW-1185">Reference proteome</keyword>
<feature type="transmembrane region" description="Helical" evidence="1">
    <location>
        <begin position="12"/>
        <end position="29"/>
    </location>
</feature>
<organism evidence="2 3">
    <name type="scientific">Babesia caballi</name>
    <dbReference type="NCBI Taxonomy" id="5871"/>
    <lineage>
        <taxon>Eukaryota</taxon>
        <taxon>Sar</taxon>
        <taxon>Alveolata</taxon>
        <taxon>Apicomplexa</taxon>
        <taxon>Aconoidasida</taxon>
        <taxon>Piroplasmida</taxon>
        <taxon>Babesiidae</taxon>
        <taxon>Babesia</taxon>
    </lineage>
</organism>
<gene>
    <name evidence="2" type="ORF">BcabD6B2_58720</name>
</gene>
<protein>
    <recommendedName>
        <fullName evidence="4">Ribosomal protein L4</fullName>
    </recommendedName>
</protein>
<evidence type="ECO:0000313" key="2">
    <source>
        <dbReference type="EMBL" id="GIX66435.1"/>
    </source>
</evidence>
<keyword evidence="1" id="KW-0812">Transmembrane</keyword>
<dbReference type="AlphaFoldDB" id="A0AAV4M3K0"/>
<keyword evidence="2" id="KW-0933">Apicoplast</keyword>
<reference evidence="2 3" key="1">
    <citation type="submission" date="2021-06" db="EMBL/GenBank/DDBJ databases">
        <title>Genome sequence of Babesia caballi.</title>
        <authorList>
            <person name="Yamagishi J."/>
            <person name="Kidaka T."/>
            <person name="Ochi A."/>
        </authorList>
    </citation>
    <scope>NUCLEOTIDE SEQUENCE [LARGE SCALE GENOMIC DNA]</scope>
    <source>
        <strain evidence="2">USDA-D6B2</strain>
    </source>
</reference>
<keyword evidence="2" id="KW-0934">Plastid</keyword>
<dbReference type="EMBL" id="BPLF01000008">
    <property type="protein sequence ID" value="GIX66435.1"/>
    <property type="molecule type" value="Genomic_DNA"/>
</dbReference>
<sequence>MNTLLLNINSYFNLYYIQYIFNILIYKLGNNSLNYKYILLYIKNLLKKTKANLKNKYNSTKSRNKRSKTYHYSSHIARKGSVWFGLRRLKLKNYKNSYNKLLLSILFNLRSNLTIHSLEYIKFLYYIKNLNSSYFKLILNSDKYINYIQSSNNNLLYKLNKCINILY</sequence>
<evidence type="ECO:0000256" key="1">
    <source>
        <dbReference type="SAM" id="Phobius"/>
    </source>
</evidence>
<geneLocation type="apicoplast" evidence="2"/>
<keyword evidence="1" id="KW-0472">Membrane</keyword>
<keyword evidence="1" id="KW-1133">Transmembrane helix</keyword>
<accession>A0AAV4M3K0</accession>
<proteinExistence type="predicted"/>
<comment type="caution">
    <text evidence="2">The sequence shown here is derived from an EMBL/GenBank/DDBJ whole genome shotgun (WGS) entry which is preliminary data.</text>
</comment>
<evidence type="ECO:0000313" key="3">
    <source>
        <dbReference type="Proteomes" id="UP001497744"/>
    </source>
</evidence>
<dbReference type="Proteomes" id="UP001497744">
    <property type="component" value="Unassembled WGS sequence"/>
</dbReference>